<evidence type="ECO:0000313" key="7">
    <source>
        <dbReference type="EMBL" id="GIG83300.1"/>
    </source>
</evidence>
<proteinExistence type="predicted"/>
<dbReference type="Pfam" id="PF04055">
    <property type="entry name" value="Radical_SAM"/>
    <property type="match status" value="1"/>
</dbReference>
<keyword evidence="8" id="KW-1185">Reference proteome</keyword>
<keyword evidence="4" id="KW-0411">Iron-sulfur</keyword>
<name>A0A8J3PYG3_9ACTN</name>
<dbReference type="InterPro" id="IPR013785">
    <property type="entry name" value="Aldolase_TIM"/>
</dbReference>
<dbReference type="GO" id="GO:0046872">
    <property type="term" value="F:metal ion binding"/>
    <property type="evidence" value="ECO:0007669"/>
    <property type="project" value="UniProtKB-KW"/>
</dbReference>
<feature type="domain" description="Radical SAM core" evidence="6">
    <location>
        <begin position="43"/>
        <end position="162"/>
    </location>
</feature>
<dbReference type="PANTHER" id="PTHR11228">
    <property type="entry name" value="RADICAL SAM DOMAIN PROTEIN"/>
    <property type="match status" value="1"/>
</dbReference>
<evidence type="ECO:0000256" key="2">
    <source>
        <dbReference type="ARBA" id="ARBA00022723"/>
    </source>
</evidence>
<feature type="compositionally biased region" description="Basic and acidic residues" evidence="5">
    <location>
        <begin position="270"/>
        <end position="281"/>
    </location>
</feature>
<evidence type="ECO:0000313" key="8">
    <source>
        <dbReference type="Proteomes" id="UP000630097"/>
    </source>
</evidence>
<dbReference type="SUPFAM" id="SSF102114">
    <property type="entry name" value="Radical SAM enzymes"/>
    <property type="match status" value="1"/>
</dbReference>
<dbReference type="EMBL" id="BONV01000037">
    <property type="protein sequence ID" value="GIG83300.1"/>
    <property type="molecule type" value="Genomic_DNA"/>
</dbReference>
<evidence type="ECO:0000256" key="5">
    <source>
        <dbReference type="SAM" id="MobiDB-lite"/>
    </source>
</evidence>
<evidence type="ECO:0000256" key="4">
    <source>
        <dbReference type="ARBA" id="ARBA00023014"/>
    </source>
</evidence>
<evidence type="ECO:0000256" key="1">
    <source>
        <dbReference type="ARBA" id="ARBA00022691"/>
    </source>
</evidence>
<dbReference type="InterPro" id="IPR007197">
    <property type="entry name" value="rSAM"/>
</dbReference>
<dbReference type="AlphaFoldDB" id="A0A8J3PYG3"/>
<dbReference type="Proteomes" id="UP000630097">
    <property type="component" value="Unassembled WGS sequence"/>
</dbReference>
<keyword evidence="1" id="KW-0949">S-adenosyl-L-methionine</keyword>
<accession>A0A8J3PYG3</accession>
<dbReference type="PANTHER" id="PTHR11228:SF34">
    <property type="entry name" value="TUNGSTEN-CONTAINING ALDEHYDE FERREDOXIN OXIDOREDUCTASE COFACTOR MODIFYING PROTEIN"/>
    <property type="match status" value="1"/>
</dbReference>
<dbReference type="CDD" id="cd01335">
    <property type="entry name" value="Radical_SAM"/>
    <property type="match status" value="1"/>
</dbReference>
<protein>
    <recommendedName>
        <fullName evidence="6">Radical SAM core domain-containing protein</fullName>
    </recommendedName>
</protein>
<gene>
    <name evidence="7" type="ORF">Pka01_64270</name>
</gene>
<organism evidence="7 8">
    <name type="scientific">Planotetraspora kaengkrachanensis</name>
    <dbReference type="NCBI Taxonomy" id="575193"/>
    <lineage>
        <taxon>Bacteria</taxon>
        <taxon>Bacillati</taxon>
        <taxon>Actinomycetota</taxon>
        <taxon>Actinomycetes</taxon>
        <taxon>Streptosporangiales</taxon>
        <taxon>Streptosporangiaceae</taxon>
        <taxon>Planotetraspora</taxon>
    </lineage>
</organism>
<dbReference type="RefSeq" id="WP_203886616.1">
    <property type="nucleotide sequence ID" value="NZ_BAABHH010000026.1"/>
</dbReference>
<dbReference type="GO" id="GO:0003824">
    <property type="term" value="F:catalytic activity"/>
    <property type="evidence" value="ECO:0007669"/>
    <property type="project" value="InterPro"/>
</dbReference>
<dbReference type="InterPro" id="IPR050377">
    <property type="entry name" value="Radical_SAM_PqqE_MftC-like"/>
</dbReference>
<feature type="region of interest" description="Disordered" evidence="5">
    <location>
        <begin position="266"/>
        <end position="298"/>
    </location>
</feature>
<comment type="caution">
    <text evidence="7">The sequence shown here is derived from an EMBL/GenBank/DDBJ whole genome shotgun (WGS) entry which is preliminary data.</text>
</comment>
<evidence type="ECO:0000256" key="3">
    <source>
        <dbReference type="ARBA" id="ARBA00023004"/>
    </source>
</evidence>
<evidence type="ECO:0000259" key="6">
    <source>
        <dbReference type="Pfam" id="PF04055"/>
    </source>
</evidence>
<keyword evidence="3" id="KW-0408">Iron</keyword>
<dbReference type="InterPro" id="IPR058240">
    <property type="entry name" value="rSAM_sf"/>
</dbReference>
<dbReference type="GO" id="GO:0051536">
    <property type="term" value="F:iron-sulfur cluster binding"/>
    <property type="evidence" value="ECO:0007669"/>
    <property type="project" value="UniProtKB-KW"/>
</dbReference>
<keyword evidence="2" id="KW-0479">Metal-binding</keyword>
<dbReference type="Gene3D" id="3.20.20.70">
    <property type="entry name" value="Aldolase class I"/>
    <property type="match status" value="1"/>
</dbReference>
<reference evidence="7 8" key="1">
    <citation type="submission" date="2021-01" db="EMBL/GenBank/DDBJ databases">
        <title>Whole genome shotgun sequence of Planotetraspora kaengkrachanensis NBRC 104272.</title>
        <authorList>
            <person name="Komaki H."/>
            <person name="Tamura T."/>
        </authorList>
    </citation>
    <scope>NUCLEOTIDE SEQUENCE [LARGE SCALE GENOMIC DNA]</scope>
    <source>
        <strain evidence="7 8">NBRC 104272</strain>
    </source>
</reference>
<sequence>MASPHELPTTVPASAPAPVTFLELDITGRLECDPYQAESGPTILRGTMNTDDWERLIISAPAAGITAVQIIGGEPTMHPDFEHLIGRALDQGLRVQVHSNLYQVRESLWGLLSEPAVSLSTSYYSDDPEQHEKITGRRGSHGRTLANIREAIQRGIPLQVGIVDTGNGQRAQEAHDQMTAIGVPLVRMDRMHGVGRATHATATIVGELCGRCGHAKAAVSLNGDVWMCARSRFLQPAGNVKDSSLAAIFAGTVWWQLLVMVHRSSASTECRPDPDGNDCRPAEMISPPLPLGRLSSGP</sequence>